<dbReference type="InterPro" id="IPR002523">
    <property type="entry name" value="MgTranspt_CorA/ZnTranspt_ZntB"/>
</dbReference>
<dbReference type="SUPFAM" id="SSF143865">
    <property type="entry name" value="CorA soluble domain-like"/>
    <property type="match status" value="1"/>
</dbReference>
<dbReference type="GeneID" id="81376478"/>
<dbReference type="GO" id="GO:0005886">
    <property type="term" value="C:plasma membrane"/>
    <property type="evidence" value="ECO:0007669"/>
    <property type="project" value="TreeGrafter"/>
</dbReference>
<organism evidence="1 2">
    <name type="scientific">Penicillium cosmopolitanum</name>
    <dbReference type="NCBI Taxonomy" id="1131564"/>
    <lineage>
        <taxon>Eukaryota</taxon>
        <taxon>Fungi</taxon>
        <taxon>Dikarya</taxon>
        <taxon>Ascomycota</taxon>
        <taxon>Pezizomycotina</taxon>
        <taxon>Eurotiomycetes</taxon>
        <taxon>Eurotiomycetidae</taxon>
        <taxon>Eurotiales</taxon>
        <taxon>Aspergillaceae</taxon>
        <taxon>Penicillium</taxon>
    </lineage>
</organism>
<sequence length="307" mass="35489">MSANSTSVHEKLVQIEKPRQIDRFSFFSSDTLGTSTGSSWDELFPGGDIDHIIQEKTKQRPDPSRPTWWIDVCDASEEDVSQLAQALSIHPLTVEDIVIREPREKVEVFKNYYLMSFQTLVDNPKEEEERPGFPHPAEMYILVFQYGVVTFSPSGCHHIKRVRSRIRKMHDPLILSSDWICYALIDDIVDSFEPYTSSVEQESEAIEDQVFIARIDDVKSLIPTVDILRKKITHIIRCLHSKVDVLNGFVKRCEAPDRSPSFRAASYSSISGMYRTISSRRCRHWATLMRLSVEVREIVWRSLVRRV</sequence>
<dbReference type="OrthoDB" id="29879at2759"/>
<dbReference type="InterPro" id="IPR045861">
    <property type="entry name" value="CorA_cytoplasmic_dom"/>
</dbReference>
<evidence type="ECO:0008006" key="3">
    <source>
        <dbReference type="Google" id="ProtNLM"/>
    </source>
</evidence>
<evidence type="ECO:0000313" key="2">
    <source>
        <dbReference type="Proteomes" id="UP001147747"/>
    </source>
</evidence>
<dbReference type="GO" id="GO:0015095">
    <property type="term" value="F:magnesium ion transmembrane transporter activity"/>
    <property type="evidence" value="ECO:0007669"/>
    <property type="project" value="TreeGrafter"/>
</dbReference>
<dbReference type="Pfam" id="PF01544">
    <property type="entry name" value="CorA"/>
    <property type="match status" value="1"/>
</dbReference>
<dbReference type="RefSeq" id="XP_056481005.1">
    <property type="nucleotide sequence ID" value="XM_056637498.1"/>
</dbReference>
<proteinExistence type="predicted"/>
<dbReference type="GO" id="GO:0010961">
    <property type="term" value="P:intracellular magnesium ion homeostasis"/>
    <property type="evidence" value="ECO:0007669"/>
    <property type="project" value="TreeGrafter"/>
</dbReference>
<keyword evidence="2" id="KW-1185">Reference proteome</keyword>
<dbReference type="EMBL" id="JAPZBU010000012">
    <property type="protein sequence ID" value="KAJ5375975.1"/>
    <property type="molecule type" value="Genomic_DNA"/>
</dbReference>
<reference evidence="1" key="1">
    <citation type="submission" date="2022-12" db="EMBL/GenBank/DDBJ databases">
        <authorList>
            <person name="Petersen C."/>
        </authorList>
    </citation>
    <scope>NUCLEOTIDE SEQUENCE</scope>
    <source>
        <strain evidence="1">IBT 29677</strain>
    </source>
</reference>
<name>A0A9W9SDF4_9EURO</name>
<reference evidence="1" key="2">
    <citation type="journal article" date="2023" name="IMA Fungus">
        <title>Comparative genomic study of the Penicillium genus elucidates a diverse pangenome and 15 lateral gene transfer events.</title>
        <authorList>
            <person name="Petersen C."/>
            <person name="Sorensen T."/>
            <person name="Nielsen M.R."/>
            <person name="Sondergaard T.E."/>
            <person name="Sorensen J.L."/>
            <person name="Fitzpatrick D.A."/>
            <person name="Frisvad J.C."/>
            <person name="Nielsen K.L."/>
        </authorList>
    </citation>
    <scope>NUCLEOTIDE SEQUENCE</scope>
    <source>
        <strain evidence="1">IBT 29677</strain>
    </source>
</reference>
<gene>
    <name evidence="1" type="ORF">N7509_012861</name>
</gene>
<dbReference type="Gene3D" id="1.20.58.340">
    <property type="entry name" value="Magnesium transport protein CorA, transmembrane region"/>
    <property type="match status" value="1"/>
</dbReference>
<protein>
    <recommendedName>
        <fullName evidence="3">Magnesium transporter</fullName>
    </recommendedName>
</protein>
<dbReference type="Gene3D" id="3.30.460.20">
    <property type="entry name" value="CorA soluble domain-like"/>
    <property type="match status" value="1"/>
</dbReference>
<evidence type="ECO:0000313" key="1">
    <source>
        <dbReference type="EMBL" id="KAJ5375975.1"/>
    </source>
</evidence>
<dbReference type="Proteomes" id="UP001147747">
    <property type="component" value="Unassembled WGS sequence"/>
</dbReference>
<dbReference type="PANTHER" id="PTHR21535">
    <property type="entry name" value="MAGNESIUM AND COBALT TRANSPORT PROTEIN/MITOCHONDRIAL IMPORT INNER MEMBRANE TRANSLOCASE SUBUNIT TIM8"/>
    <property type="match status" value="1"/>
</dbReference>
<dbReference type="PANTHER" id="PTHR21535:SF55">
    <property type="entry name" value="MAGNESIUM TRANSPORTER ALR1-RELATED"/>
    <property type="match status" value="1"/>
</dbReference>
<comment type="caution">
    <text evidence="1">The sequence shown here is derived from an EMBL/GenBank/DDBJ whole genome shotgun (WGS) entry which is preliminary data.</text>
</comment>
<dbReference type="AlphaFoldDB" id="A0A9W9SDF4"/>
<accession>A0A9W9SDF4</accession>